<dbReference type="Proteomes" id="UP000738349">
    <property type="component" value="Unassembled WGS sequence"/>
</dbReference>
<dbReference type="PANTHER" id="PTHR11733">
    <property type="entry name" value="ZINC METALLOPROTEASE FAMILY M13 NEPRILYSIN-RELATED"/>
    <property type="match status" value="1"/>
</dbReference>
<gene>
    <name evidence="10" type="ORF">EDB81DRAFT_905670</name>
</gene>
<dbReference type="Gene3D" id="3.40.390.10">
    <property type="entry name" value="Collagenase (Catalytic Domain)"/>
    <property type="match status" value="1"/>
</dbReference>
<feature type="domain" description="Peptidase M13 N-terminal" evidence="9">
    <location>
        <begin position="40"/>
        <end position="452"/>
    </location>
</feature>
<feature type="domain" description="Peptidase M13 C-terminal" evidence="8">
    <location>
        <begin position="512"/>
        <end position="713"/>
    </location>
</feature>
<evidence type="ECO:0000259" key="8">
    <source>
        <dbReference type="Pfam" id="PF01431"/>
    </source>
</evidence>
<keyword evidence="3" id="KW-0645">Protease</keyword>
<dbReference type="GO" id="GO:0005886">
    <property type="term" value="C:plasma membrane"/>
    <property type="evidence" value="ECO:0007669"/>
    <property type="project" value="TreeGrafter"/>
</dbReference>
<dbReference type="InterPro" id="IPR018497">
    <property type="entry name" value="Peptidase_M13_C"/>
</dbReference>
<dbReference type="OrthoDB" id="6475849at2759"/>
<comment type="similarity">
    <text evidence="2">Belongs to the peptidase M13 family.</text>
</comment>
<evidence type="ECO:0000256" key="1">
    <source>
        <dbReference type="ARBA" id="ARBA00001947"/>
    </source>
</evidence>
<keyword evidence="7" id="KW-0482">Metalloprotease</keyword>
<protein>
    <recommendedName>
        <fullName evidence="12">Endothelin-converting enzyme 1</fullName>
    </recommendedName>
</protein>
<evidence type="ECO:0000256" key="2">
    <source>
        <dbReference type="ARBA" id="ARBA00007357"/>
    </source>
</evidence>
<evidence type="ECO:0000256" key="3">
    <source>
        <dbReference type="ARBA" id="ARBA00022670"/>
    </source>
</evidence>
<evidence type="ECO:0000256" key="7">
    <source>
        <dbReference type="ARBA" id="ARBA00023049"/>
    </source>
</evidence>
<sequence>MAPFNNYHSGSSDLCLTPACIHLASEILSNLATNYTEIDPCTDFDQLACGNWASRYAIPAGETSYEVLVDVQERVYNTLKQILEAPYPTGSEAGWITVTLTEDRLKADKENFAKIKNTYDVCMDYEAQEEQGLKYLVKFVETVADAFPAAAHSNGTVYGAHDYSSAFGKTLALFEGLGIETTQKISQTPDFLNPDEMILSIAAPEGIYIPSSEEETEEFVDLASTLLAAVHPADITINKANKLVKAVLEWQGTLSGLLAVASEEEPDSDPNAPPPKVPLSEIQALAPQLNYEYVVEKLAPEGYEAEQVIFSGSSYYKGLSQLIAETSPETLQAFFILKAVSYLSPYVESEATNALNDFITKLNGGDVESPRPRWRQCVELITNDASGLTWILSRFFVDKHYTPEAKELTSAIVDTLEAAFLERLETRDWATEAVQEASAEKVRAILSKIALPTNPNIIDPFVLNEYYSLAQITKSHAANVLSLAHNNVNKGWESLGRPVDHGVFGSSTLTTNAFYSPQSNSIELEAAIQQFPLYDVDFPSYILFGGMGSVVGHEITHGFDNTGRLFDLDGNLTTWWDESSIAAFQEKATCFVEQYSAFTVTGPDGSEVPVDGEKTLGENIADAGGVVSSFAAWKKFEAQRGESKSLPGLHMFTHEQLFFLKWGQSWCESTTPEDAVNQVTGADNHSPNAARIKLTLSNSAEFKKAYNCPVKEPVCELW</sequence>
<dbReference type="GO" id="GO:0004222">
    <property type="term" value="F:metalloendopeptidase activity"/>
    <property type="evidence" value="ECO:0007669"/>
    <property type="project" value="InterPro"/>
</dbReference>
<dbReference type="InterPro" id="IPR024079">
    <property type="entry name" value="MetalloPept_cat_dom_sf"/>
</dbReference>
<dbReference type="Pfam" id="PF05649">
    <property type="entry name" value="Peptidase_M13_N"/>
    <property type="match status" value="1"/>
</dbReference>
<evidence type="ECO:0008006" key="12">
    <source>
        <dbReference type="Google" id="ProtNLM"/>
    </source>
</evidence>
<evidence type="ECO:0000259" key="9">
    <source>
        <dbReference type="Pfam" id="PF05649"/>
    </source>
</evidence>
<evidence type="ECO:0000256" key="5">
    <source>
        <dbReference type="ARBA" id="ARBA00022801"/>
    </source>
</evidence>
<reference evidence="10" key="1">
    <citation type="journal article" date="2021" name="Nat. Commun.">
        <title>Genetic determinants of endophytism in the Arabidopsis root mycobiome.</title>
        <authorList>
            <person name="Mesny F."/>
            <person name="Miyauchi S."/>
            <person name="Thiergart T."/>
            <person name="Pickel B."/>
            <person name="Atanasova L."/>
            <person name="Karlsson M."/>
            <person name="Huettel B."/>
            <person name="Barry K.W."/>
            <person name="Haridas S."/>
            <person name="Chen C."/>
            <person name="Bauer D."/>
            <person name="Andreopoulos W."/>
            <person name="Pangilinan J."/>
            <person name="LaButti K."/>
            <person name="Riley R."/>
            <person name="Lipzen A."/>
            <person name="Clum A."/>
            <person name="Drula E."/>
            <person name="Henrissat B."/>
            <person name="Kohler A."/>
            <person name="Grigoriev I.V."/>
            <person name="Martin F.M."/>
            <person name="Hacquard S."/>
        </authorList>
    </citation>
    <scope>NUCLEOTIDE SEQUENCE</scope>
    <source>
        <strain evidence="10">MPI-CAGE-AT-0147</strain>
    </source>
</reference>
<dbReference type="CDD" id="cd08662">
    <property type="entry name" value="M13"/>
    <property type="match status" value="1"/>
</dbReference>
<comment type="cofactor">
    <cofactor evidence="1">
        <name>Zn(2+)</name>
        <dbReference type="ChEBI" id="CHEBI:29105"/>
    </cofactor>
</comment>
<dbReference type="InterPro" id="IPR008753">
    <property type="entry name" value="Peptidase_M13_N"/>
</dbReference>
<dbReference type="Gene3D" id="1.10.1380.10">
    <property type="entry name" value="Neutral endopeptidase , domain2"/>
    <property type="match status" value="1"/>
</dbReference>
<dbReference type="AlphaFoldDB" id="A0A9P9E5I2"/>
<proteinExistence type="inferred from homology"/>
<dbReference type="PRINTS" id="PR00786">
    <property type="entry name" value="NEPRILYSIN"/>
</dbReference>
<evidence type="ECO:0000256" key="6">
    <source>
        <dbReference type="ARBA" id="ARBA00022833"/>
    </source>
</evidence>
<dbReference type="SUPFAM" id="SSF55486">
    <property type="entry name" value="Metalloproteases ('zincins'), catalytic domain"/>
    <property type="match status" value="1"/>
</dbReference>
<keyword evidence="11" id="KW-1185">Reference proteome</keyword>
<evidence type="ECO:0000313" key="11">
    <source>
        <dbReference type="Proteomes" id="UP000738349"/>
    </source>
</evidence>
<organism evidence="10 11">
    <name type="scientific">Dactylonectria macrodidyma</name>
    <dbReference type="NCBI Taxonomy" id="307937"/>
    <lineage>
        <taxon>Eukaryota</taxon>
        <taxon>Fungi</taxon>
        <taxon>Dikarya</taxon>
        <taxon>Ascomycota</taxon>
        <taxon>Pezizomycotina</taxon>
        <taxon>Sordariomycetes</taxon>
        <taxon>Hypocreomycetidae</taxon>
        <taxon>Hypocreales</taxon>
        <taxon>Nectriaceae</taxon>
        <taxon>Dactylonectria</taxon>
    </lineage>
</organism>
<keyword evidence="5" id="KW-0378">Hydrolase</keyword>
<dbReference type="GO" id="GO:0016485">
    <property type="term" value="P:protein processing"/>
    <property type="evidence" value="ECO:0007669"/>
    <property type="project" value="TreeGrafter"/>
</dbReference>
<dbReference type="PROSITE" id="PS51885">
    <property type="entry name" value="NEPRILYSIN"/>
    <property type="match status" value="1"/>
</dbReference>
<comment type="caution">
    <text evidence="10">The sequence shown here is derived from an EMBL/GenBank/DDBJ whole genome shotgun (WGS) entry which is preliminary data.</text>
</comment>
<dbReference type="GO" id="GO:0046872">
    <property type="term" value="F:metal ion binding"/>
    <property type="evidence" value="ECO:0007669"/>
    <property type="project" value="UniProtKB-KW"/>
</dbReference>
<dbReference type="InterPro" id="IPR000718">
    <property type="entry name" value="Peptidase_M13"/>
</dbReference>
<evidence type="ECO:0000313" key="10">
    <source>
        <dbReference type="EMBL" id="KAH7130947.1"/>
    </source>
</evidence>
<dbReference type="EMBL" id="JAGMUV010000017">
    <property type="protein sequence ID" value="KAH7130947.1"/>
    <property type="molecule type" value="Genomic_DNA"/>
</dbReference>
<keyword evidence="6" id="KW-0862">Zinc</keyword>
<dbReference type="PANTHER" id="PTHR11733:SF167">
    <property type="entry name" value="FI17812P1-RELATED"/>
    <property type="match status" value="1"/>
</dbReference>
<accession>A0A9P9E5I2</accession>
<dbReference type="InterPro" id="IPR042089">
    <property type="entry name" value="Peptidase_M13_dom_2"/>
</dbReference>
<name>A0A9P9E5I2_9HYPO</name>
<evidence type="ECO:0000256" key="4">
    <source>
        <dbReference type="ARBA" id="ARBA00022723"/>
    </source>
</evidence>
<dbReference type="Pfam" id="PF01431">
    <property type="entry name" value="Peptidase_M13"/>
    <property type="match status" value="1"/>
</dbReference>
<keyword evidence="4" id="KW-0479">Metal-binding</keyword>